<protein>
    <recommendedName>
        <fullName evidence="3">ParB/Sulfiredoxin domain-containing protein</fullName>
    </recommendedName>
</protein>
<accession>A0ABS1S6C2</accession>
<reference evidence="1 2" key="1">
    <citation type="submission" date="2021-01" db="EMBL/GenBank/DDBJ databases">
        <title>011410 draft genome.</title>
        <authorList>
            <person name="Lang L."/>
        </authorList>
    </citation>
    <scope>NUCLEOTIDE SEQUENCE [LARGE SCALE GENOMIC DNA]</scope>
    <source>
        <strain evidence="1 2">KCTC 42845</strain>
    </source>
</reference>
<sequence>MIPTLKIAEDRGMVVPAGRKVHSDYVPIDRVRLACRDRMAVGDVERAMQRRMAAAPGQPWPCPIGHWDGVQFVIVDGRHEYVAALMLGYSHVLVAWIGDQR</sequence>
<keyword evidence="2" id="KW-1185">Reference proteome</keyword>
<gene>
    <name evidence="1" type="ORF">JL111_12300</name>
</gene>
<name>A0ABS1S6C2_9RHOB</name>
<evidence type="ECO:0000313" key="2">
    <source>
        <dbReference type="Proteomes" id="UP000644749"/>
    </source>
</evidence>
<dbReference type="EMBL" id="JAESHT010000010">
    <property type="protein sequence ID" value="MBL3674269.1"/>
    <property type="molecule type" value="Genomic_DNA"/>
</dbReference>
<evidence type="ECO:0008006" key="3">
    <source>
        <dbReference type="Google" id="ProtNLM"/>
    </source>
</evidence>
<organism evidence="1 2">
    <name type="scientific">Paracoccus aerius</name>
    <dbReference type="NCBI Taxonomy" id="1915382"/>
    <lineage>
        <taxon>Bacteria</taxon>
        <taxon>Pseudomonadati</taxon>
        <taxon>Pseudomonadota</taxon>
        <taxon>Alphaproteobacteria</taxon>
        <taxon>Rhodobacterales</taxon>
        <taxon>Paracoccaceae</taxon>
        <taxon>Paracoccus</taxon>
    </lineage>
</organism>
<dbReference type="RefSeq" id="WP_191310575.1">
    <property type="nucleotide sequence ID" value="NZ_BNCL01000009.1"/>
</dbReference>
<dbReference type="Proteomes" id="UP000644749">
    <property type="component" value="Unassembled WGS sequence"/>
</dbReference>
<proteinExistence type="predicted"/>
<evidence type="ECO:0000313" key="1">
    <source>
        <dbReference type="EMBL" id="MBL3674269.1"/>
    </source>
</evidence>
<comment type="caution">
    <text evidence="1">The sequence shown here is derived from an EMBL/GenBank/DDBJ whole genome shotgun (WGS) entry which is preliminary data.</text>
</comment>